<evidence type="ECO:0000313" key="1">
    <source>
        <dbReference type="EMBL" id="MBC4018727.1"/>
    </source>
</evidence>
<comment type="caution">
    <text evidence="1">The sequence shown here is derived from an EMBL/GenBank/DDBJ whole genome shotgun (WGS) entry which is preliminary data.</text>
</comment>
<dbReference type="EMBL" id="JACOMF010000075">
    <property type="protein sequence ID" value="MBC4018727.1"/>
    <property type="molecule type" value="Genomic_DNA"/>
</dbReference>
<accession>A0A9X0R5A2</accession>
<name>A0A9X0R5A2_9PROT</name>
<keyword evidence="2" id="KW-1185">Reference proteome</keyword>
<sequence>MTVKLLRRRLLDGAATLSIRGDGMIHPSQSLGVSVQQGCYVAQVGVEGDKGLAKLSS</sequence>
<reference evidence="1" key="1">
    <citation type="submission" date="2020-08" db="EMBL/GenBank/DDBJ databases">
        <authorList>
            <person name="Hu Y."/>
            <person name="Nguyen S.V."/>
            <person name="Li F."/>
            <person name="Fanning S."/>
        </authorList>
    </citation>
    <scope>NUCLEOTIDE SEQUENCE</scope>
    <source>
        <strain evidence="1">SYSU D8009</strain>
    </source>
</reference>
<protein>
    <submittedName>
        <fullName evidence="1">Uncharacterized protein</fullName>
    </submittedName>
</protein>
<dbReference type="AlphaFoldDB" id="A0A9X0R5A2"/>
<proteinExistence type="predicted"/>
<evidence type="ECO:0000313" key="2">
    <source>
        <dbReference type="Proteomes" id="UP000600101"/>
    </source>
</evidence>
<organism evidence="1 2">
    <name type="scientific">Siccirubricoccus deserti</name>
    <dbReference type="NCBI Taxonomy" id="2013562"/>
    <lineage>
        <taxon>Bacteria</taxon>
        <taxon>Pseudomonadati</taxon>
        <taxon>Pseudomonadota</taxon>
        <taxon>Alphaproteobacteria</taxon>
        <taxon>Acetobacterales</taxon>
        <taxon>Roseomonadaceae</taxon>
        <taxon>Siccirubricoccus</taxon>
    </lineage>
</organism>
<dbReference type="RefSeq" id="WP_186773469.1">
    <property type="nucleotide sequence ID" value="NZ_JACOMF010000075.1"/>
</dbReference>
<dbReference type="Proteomes" id="UP000600101">
    <property type="component" value="Unassembled WGS sequence"/>
</dbReference>
<gene>
    <name evidence="1" type="ORF">H7965_26055</name>
</gene>